<keyword evidence="2" id="KW-1185">Reference proteome</keyword>
<accession>A0A5R9FAZ6</accession>
<proteinExistence type="predicted"/>
<dbReference type="EMBL" id="SWLG01000001">
    <property type="protein sequence ID" value="TLS39366.1"/>
    <property type="molecule type" value="Genomic_DNA"/>
</dbReference>
<sequence>MLEHFAWKVFCMTGDVDTYLLMKEMEENEVEIPPQLGEEQLELDPPIT</sequence>
<reference evidence="1 2" key="1">
    <citation type="submission" date="2019-04" db="EMBL/GenBank/DDBJ databases">
        <title>Bacillus caeni sp. nov., a bacterium isolated from mangrove sediment.</title>
        <authorList>
            <person name="Huang H."/>
            <person name="Mo K."/>
            <person name="Hu Y."/>
        </authorList>
    </citation>
    <scope>NUCLEOTIDE SEQUENCE [LARGE SCALE GENOMIC DNA]</scope>
    <source>
        <strain evidence="1 2">HB172195</strain>
    </source>
</reference>
<dbReference type="Proteomes" id="UP000308230">
    <property type="component" value="Unassembled WGS sequence"/>
</dbReference>
<gene>
    <name evidence="1" type="ORF">FCL54_03430</name>
</gene>
<dbReference type="AlphaFoldDB" id="A0A5R9FAZ6"/>
<dbReference type="Pfam" id="PF14006">
    <property type="entry name" value="YqzL"/>
    <property type="match status" value="1"/>
</dbReference>
<dbReference type="RefSeq" id="WP_138123141.1">
    <property type="nucleotide sequence ID" value="NZ_SWLG01000001.1"/>
</dbReference>
<dbReference type="OrthoDB" id="1650227at2"/>
<organism evidence="1 2">
    <name type="scientific">Exobacillus caeni</name>
    <dbReference type="NCBI Taxonomy" id="2574798"/>
    <lineage>
        <taxon>Bacteria</taxon>
        <taxon>Bacillati</taxon>
        <taxon>Bacillota</taxon>
        <taxon>Bacilli</taxon>
        <taxon>Bacillales</taxon>
        <taxon>Guptibacillaceae</taxon>
        <taxon>Exobacillus</taxon>
    </lineage>
</organism>
<evidence type="ECO:0000313" key="2">
    <source>
        <dbReference type="Proteomes" id="UP000308230"/>
    </source>
</evidence>
<protein>
    <submittedName>
        <fullName evidence="1">YqzL family protein</fullName>
    </submittedName>
</protein>
<comment type="caution">
    <text evidence="1">The sequence shown here is derived from an EMBL/GenBank/DDBJ whole genome shotgun (WGS) entry which is preliminary data.</text>
</comment>
<dbReference type="InterPro" id="IPR025617">
    <property type="entry name" value="YqzL"/>
</dbReference>
<name>A0A5R9FAZ6_9BACL</name>
<evidence type="ECO:0000313" key="1">
    <source>
        <dbReference type="EMBL" id="TLS39366.1"/>
    </source>
</evidence>